<dbReference type="InterPro" id="IPR056773">
    <property type="entry name" value="WHD_ORC2"/>
</dbReference>
<dbReference type="Pfam" id="PF24882">
    <property type="entry name" value="WHD_ORC2"/>
    <property type="match status" value="1"/>
</dbReference>
<feature type="region of interest" description="Disordered" evidence="7">
    <location>
        <begin position="98"/>
        <end position="171"/>
    </location>
</feature>
<comment type="subunit">
    <text evidence="6">Component of the origin recognition complex (ORC).</text>
</comment>
<feature type="compositionally biased region" description="Basic and acidic residues" evidence="7">
    <location>
        <begin position="105"/>
        <end position="142"/>
    </location>
</feature>
<sequence>MAENAKNLRRSSRIKAFRKNEKQYLDDELSDSKEDILQKEIDQQVKDIDKDIQKPIELFSENDVSGKNIYGFETPVKKDGMTRKATLYRTSCSMNKSRISFKTKTNKDTNTKSDNMRASIDRKESFRNREIPSSDSESKSEDSEFVPTENETETESEEEASDNSNISDTESNCMKQIGSKSMCYKSKLQPMLISTPRRSQTNRRSTYKDYHMKTDEYFESQSQKTVTSNRTLARLRNSRFTRDKLQELLANQDHVTKTHKKLIYSLSKDYREFFPMWYFIMEEGYTLLLHGLGSKRNLINDFHNELIADHPTLVVDGFFPSLTIKDILDGIIVDLLGLSIPAGTTECIELISKVLKKNSKDRLYLLIHNIDGIMLRSNKIQDILSSLARVPNLCIMASVDHINAPLLWDHMKHSKYNFYWWDATTLLPYEAETSYESSLLIQQSGALALSSLHNVFLSLTSNARAIYKLLIQYQLDNNSASDFTGMAFKDLYRIAREGFLVSTDLALRAQLTEFIDHKLVRTKRNKDGIMRRAEICFMGKPIGIT</sequence>
<comment type="similarity">
    <text evidence="2 6">Belongs to the ORC2 family.</text>
</comment>
<keyword evidence="5 6" id="KW-0539">Nucleus</keyword>
<dbReference type="GO" id="GO:0006260">
    <property type="term" value="P:DNA replication"/>
    <property type="evidence" value="ECO:0007669"/>
    <property type="project" value="UniProtKB-UniRule"/>
</dbReference>
<dbReference type="GO" id="GO:0003688">
    <property type="term" value="F:DNA replication origin binding"/>
    <property type="evidence" value="ECO:0007669"/>
    <property type="project" value="UniProtKB-UniRule"/>
</dbReference>
<keyword evidence="4 6" id="KW-0235">DNA replication</keyword>
<evidence type="ECO:0000256" key="3">
    <source>
        <dbReference type="ARBA" id="ARBA00019080"/>
    </source>
</evidence>
<organism evidence="10 11">
    <name type="scientific">Odynerus spinipes</name>
    <dbReference type="NCBI Taxonomy" id="1348599"/>
    <lineage>
        <taxon>Eukaryota</taxon>
        <taxon>Metazoa</taxon>
        <taxon>Ecdysozoa</taxon>
        <taxon>Arthropoda</taxon>
        <taxon>Hexapoda</taxon>
        <taxon>Insecta</taxon>
        <taxon>Pterygota</taxon>
        <taxon>Neoptera</taxon>
        <taxon>Endopterygota</taxon>
        <taxon>Hymenoptera</taxon>
        <taxon>Apocrita</taxon>
        <taxon>Aculeata</taxon>
        <taxon>Vespoidea</taxon>
        <taxon>Vespidae</taxon>
        <taxon>Eumeninae</taxon>
        <taxon>Odynerus</taxon>
    </lineage>
</organism>
<accession>A0AAD9VJX1</accession>
<dbReference type="EMBL" id="JAIFRP010004406">
    <property type="protein sequence ID" value="KAK2576437.1"/>
    <property type="molecule type" value="Genomic_DNA"/>
</dbReference>
<protein>
    <recommendedName>
        <fullName evidence="3 6">Origin recognition complex subunit 2</fullName>
    </recommendedName>
</protein>
<name>A0AAD9VJX1_9HYME</name>
<evidence type="ECO:0000313" key="10">
    <source>
        <dbReference type="EMBL" id="KAK2576437.1"/>
    </source>
</evidence>
<dbReference type="GO" id="GO:0005664">
    <property type="term" value="C:nuclear origin of replication recognition complex"/>
    <property type="evidence" value="ECO:0007669"/>
    <property type="project" value="UniProtKB-UniRule"/>
</dbReference>
<evidence type="ECO:0000313" key="11">
    <source>
        <dbReference type="Proteomes" id="UP001258017"/>
    </source>
</evidence>
<evidence type="ECO:0000256" key="2">
    <source>
        <dbReference type="ARBA" id="ARBA00007421"/>
    </source>
</evidence>
<reference evidence="10" key="2">
    <citation type="journal article" date="2023" name="Commun. Biol.">
        <title>Intrasexual cuticular hydrocarbon dimorphism in a wasp sheds light on hydrocarbon biosynthesis genes in Hymenoptera.</title>
        <authorList>
            <person name="Moris V.C."/>
            <person name="Podsiadlowski L."/>
            <person name="Martin S."/>
            <person name="Oeyen J.P."/>
            <person name="Donath A."/>
            <person name="Petersen M."/>
            <person name="Wilbrandt J."/>
            <person name="Misof B."/>
            <person name="Liedtke D."/>
            <person name="Thamm M."/>
            <person name="Scheiner R."/>
            <person name="Schmitt T."/>
            <person name="Niehuis O."/>
        </authorList>
    </citation>
    <scope>NUCLEOTIDE SEQUENCE</scope>
    <source>
        <strain evidence="10">GBR_01_08_01A</strain>
    </source>
</reference>
<comment type="caution">
    <text evidence="10">The sequence shown here is derived from an EMBL/GenBank/DDBJ whole genome shotgun (WGS) entry which is preliminary data.</text>
</comment>
<evidence type="ECO:0000256" key="6">
    <source>
        <dbReference type="RuleBase" id="RU368084"/>
    </source>
</evidence>
<keyword evidence="11" id="KW-1185">Reference proteome</keyword>
<evidence type="ECO:0000259" key="8">
    <source>
        <dbReference type="Pfam" id="PF04084"/>
    </source>
</evidence>
<proteinExistence type="inferred from homology"/>
<dbReference type="InterPro" id="IPR056772">
    <property type="entry name" value="RecA-like_ORC2"/>
</dbReference>
<dbReference type="PANTHER" id="PTHR14052">
    <property type="entry name" value="ORIGIN RECOGNITION COMPLEX SUBUNIT 2"/>
    <property type="match status" value="1"/>
</dbReference>
<evidence type="ECO:0000259" key="9">
    <source>
        <dbReference type="Pfam" id="PF24882"/>
    </source>
</evidence>
<evidence type="ECO:0000256" key="7">
    <source>
        <dbReference type="SAM" id="MobiDB-lite"/>
    </source>
</evidence>
<dbReference type="AlphaFoldDB" id="A0AAD9VJX1"/>
<comment type="subcellular location">
    <subcellularLocation>
        <location evidence="1 6">Nucleus</location>
    </subcellularLocation>
</comment>
<feature type="compositionally biased region" description="Acidic residues" evidence="7">
    <location>
        <begin position="150"/>
        <end position="161"/>
    </location>
</feature>
<gene>
    <name evidence="10" type="ORF">KPH14_005770</name>
</gene>
<evidence type="ECO:0000256" key="5">
    <source>
        <dbReference type="ARBA" id="ARBA00023242"/>
    </source>
</evidence>
<evidence type="ECO:0000256" key="1">
    <source>
        <dbReference type="ARBA" id="ARBA00004123"/>
    </source>
</evidence>
<evidence type="ECO:0000256" key="4">
    <source>
        <dbReference type="ARBA" id="ARBA00022705"/>
    </source>
</evidence>
<feature type="domain" description="Origin recognition complex subunit 2 winged-helix" evidence="9">
    <location>
        <begin position="480"/>
        <end position="528"/>
    </location>
</feature>
<dbReference type="InterPro" id="IPR007220">
    <property type="entry name" value="ORC2"/>
</dbReference>
<comment type="function">
    <text evidence="6">Component of the origin recognition complex (ORC) that binds origins of replication. DNA-binding is ATP-dependent. ORC is required to assemble the pre-replication complex necessary to initiate DNA replication.</text>
</comment>
<reference evidence="10" key="1">
    <citation type="submission" date="2021-08" db="EMBL/GenBank/DDBJ databases">
        <authorList>
            <person name="Misof B."/>
            <person name="Oliver O."/>
            <person name="Podsiadlowski L."/>
            <person name="Donath A."/>
            <person name="Peters R."/>
            <person name="Mayer C."/>
            <person name="Rust J."/>
            <person name="Gunkel S."/>
            <person name="Lesny P."/>
            <person name="Martin S."/>
            <person name="Oeyen J.P."/>
            <person name="Petersen M."/>
            <person name="Panagiotis P."/>
            <person name="Wilbrandt J."/>
            <person name="Tanja T."/>
        </authorList>
    </citation>
    <scope>NUCLEOTIDE SEQUENCE</scope>
    <source>
        <strain evidence="10">GBR_01_08_01A</strain>
        <tissue evidence="10">Thorax + abdomen</tissue>
    </source>
</reference>
<dbReference type="Pfam" id="PF04084">
    <property type="entry name" value="RecA-like_ORC2"/>
    <property type="match status" value="1"/>
</dbReference>
<dbReference type="PANTHER" id="PTHR14052:SF0">
    <property type="entry name" value="ORIGIN RECOGNITION COMPLEX SUBUNIT 2"/>
    <property type="match status" value="1"/>
</dbReference>
<dbReference type="Proteomes" id="UP001258017">
    <property type="component" value="Unassembled WGS sequence"/>
</dbReference>
<feature type="domain" description="Origin recognition complex subunit 2 RecA-like" evidence="8">
    <location>
        <begin position="265"/>
        <end position="423"/>
    </location>
</feature>